<comment type="similarity">
    <text evidence="1">Belongs to the DprA/Smf family.</text>
</comment>
<comment type="caution">
    <text evidence="3">The sequence shown here is derived from an EMBL/GenBank/DDBJ whole genome shotgun (WGS) entry which is preliminary data.</text>
</comment>
<dbReference type="AlphaFoldDB" id="A0A0C2HHC3"/>
<dbReference type="GO" id="GO:0009294">
    <property type="term" value="P:DNA-mediated transformation"/>
    <property type="evidence" value="ECO:0007669"/>
    <property type="project" value="InterPro"/>
</dbReference>
<dbReference type="Gene3D" id="3.40.50.450">
    <property type="match status" value="1"/>
</dbReference>
<evidence type="ECO:0000313" key="5">
    <source>
        <dbReference type="Proteomes" id="UP000031546"/>
    </source>
</evidence>
<dbReference type="Proteomes" id="UP000527860">
    <property type="component" value="Unassembled WGS sequence"/>
</dbReference>
<dbReference type="Proteomes" id="UP000031546">
    <property type="component" value="Unassembled WGS sequence"/>
</dbReference>
<dbReference type="OrthoDB" id="9785707at2"/>
<organism evidence="3 5">
    <name type="scientific">Salinicoccus roseus</name>
    <dbReference type="NCBI Taxonomy" id="45670"/>
    <lineage>
        <taxon>Bacteria</taxon>
        <taxon>Bacillati</taxon>
        <taxon>Bacillota</taxon>
        <taxon>Bacilli</taxon>
        <taxon>Bacillales</taxon>
        <taxon>Staphylococcaceae</taxon>
        <taxon>Salinicoccus</taxon>
    </lineage>
</organism>
<reference evidence="3 5" key="1">
    <citation type="submission" date="2015-01" db="EMBL/GenBank/DDBJ databases">
        <title>Genome sequences of high lactate-tolerant strain Salinicoccus roseus W12 with industrial interest.</title>
        <authorList>
            <person name="Wang H."/>
            <person name="Yu B."/>
        </authorList>
    </citation>
    <scope>NUCLEOTIDE SEQUENCE [LARGE SCALE GENOMIC DNA]</scope>
    <source>
        <strain evidence="3 5">W12</strain>
    </source>
</reference>
<evidence type="ECO:0000313" key="4">
    <source>
        <dbReference type="EMBL" id="MDB0580272.1"/>
    </source>
</evidence>
<evidence type="ECO:0000313" key="6">
    <source>
        <dbReference type="Proteomes" id="UP000527860"/>
    </source>
</evidence>
<dbReference type="InterPro" id="IPR057666">
    <property type="entry name" value="DrpA_SLOG"/>
</dbReference>
<evidence type="ECO:0000313" key="3">
    <source>
        <dbReference type="EMBL" id="KIH71044.1"/>
    </source>
</evidence>
<evidence type="ECO:0000259" key="2">
    <source>
        <dbReference type="Pfam" id="PF02481"/>
    </source>
</evidence>
<accession>A0A0C2HHC3</accession>
<dbReference type="SUPFAM" id="SSF102405">
    <property type="entry name" value="MCP/YpsA-like"/>
    <property type="match status" value="1"/>
</dbReference>
<feature type="domain" description="Smf/DprA SLOG" evidence="2">
    <location>
        <begin position="58"/>
        <end position="262"/>
    </location>
</feature>
<name>A0A0C2HHC3_9STAP</name>
<dbReference type="RefSeq" id="WP_040105643.1">
    <property type="nucleotide sequence ID" value="NZ_CANLZD010000001.1"/>
</dbReference>
<dbReference type="InterPro" id="IPR003488">
    <property type="entry name" value="DprA"/>
</dbReference>
<dbReference type="GeneID" id="77845034"/>
<protein>
    <submittedName>
        <fullName evidence="4">DNA-processing protein DprA</fullName>
    </submittedName>
</protein>
<dbReference type="PANTHER" id="PTHR43022">
    <property type="entry name" value="PROTEIN SMF"/>
    <property type="match status" value="1"/>
</dbReference>
<dbReference type="EMBL" id="JABEVU030000001">
    <property type="protein sequence ID" value="MDB0580272.1"/>
    <property type="molecule type" value="Genomic_DNA"/>
</dbReference>
<gene>
    <name evidence="4" type="primary">dprA</name>
    <name evidence="4" type="ORF">F7P68_0006995</name>
    <name evidence="3" type="ORF">SN16_05650</name>
</gene>
<dbReference type="STRING" id="45670.SN16_05650"/>
<dbReference type="PANTHER" id="PTHR43022:SF1">
    <property type="entry name" value="PROTEIN SMF"/>
    <property type="match status" value="1"/>
</dbReference>
<reference evidence="4" key="3">
    <citation type="submission" date="2022-12" db="EMBL/GenBank/DDBJ databases">
        <title>Genome analysis and biological profiling of marine Salinicoccus roseus MOSEL-ME25.</title>
        <authorList>
            <person name="Mirza F.T."/>
            <person name="Xie Y."/>
            <person name="Shinwari Z.K."/>
        </authorList>
    </citation>
    <scope>NUCLEOTIDE SEQUENCE</scope>
    <source>
        <strain evidence="4">MOSEL-ME25</strain>
    </source>
</reference>
<dbReference type="EMBL" id="JXII01000004">
    <property type="protein sequence ID" value="KIH71044.1"/>
    <property type="molecule type" value="Genomic_DNA"/>
</dbReference>
<dbReference type="Pfam" id="PF02481">
    <property type="entry name" value="DNA_processg_A"/>
    <property type="match status" value="1"/>
</dbReference>
<keyword evidence="6" id="KW-1185">Reference proteome</keyword>
<reference evidence="4" key="2">
    <citation type="submission" date="2020-04" db="EMBL/GenBank/DDBJ databases">
        <authorList>
            <person name="Tanveer F."/>
            <person name="Xie Y."/>
            <person name="Shinwari Z.K."/>
        </authorList>
    </citation>
    <scope>NUCLEOTIDE SEQUENCE</scope>
    <source>
        <strain evidence="4">MOSEL-ME25</strain>
    </source>
</reference>
<evidence type="ECO:0000256" key="1">
    <source>
        <dbReference type="ARBA" id="ARBA00006525"/>
    </source>
</evidence>
<sequence>MDLLRLSFAGVTPHEYKVLAGGGKMEASRGLREKVFLAKGMDRGRMTGMLESKGVGHITMEDAEYPALLKQIYDPPLVLYYRGDISLLEKRMLGIVGSRKATAYTRIVLQNIIPELHGLAVVSGLAYGADDMAHNTAMAHGLDTVGVLAFGHDIHYPRSTRDTRDRMERDGLVISEYPPDVQIAKWRFVARNRIIAGLSMGVLVTEAEAKSGSLITLDMALNENRHTYCVPGNIHAPQSKGTNGRLREGAKMVLSGEDIMEDF</sequence>
<proteinExistence type="inferred from homology"/>
<dbReference type="NCBIfam" id="TIGR00732">
    <property type="entry name" value="dprA"/>
    <property type="match status" value="1"/>
</dbReference>